<reference evidence="10 11" key="1">
    <citation type="journal article" date="2024" name="bioRxiv">
        <title>A reference genome for Trichogramma kaykai: A tiny desert-dwelling parasitoid wasp with competing sex-ratio distorters.</title>
        <authorList>
            <person name="Culotta J."/>
            <person name="Lindsey A.R."/>
        </authorList>
    </citation>
    <scope>NUCLEOTIDE SEQUENCE [LARGE SCALE GENOMIC DNA]</scope>
    <source>
        <strain evidence="10 11">KSX58</strain>
    </source>
</reference>
<evidence type="ECO:0000256" key="7">
    <source>
        <dbReference type="ARBA" id="ARBA00023136"/>
    </source>
</evidence>
<gene>
    <name evidence="10" type="ORF">TKK_010796</name>
</gene>
<proteinExistence type="predicted"/>
<dbReference type="AlphaFoldDB" id="A0ABD2WQ23"/>
<dbReference type="GO" id="GO:0007165">
    <property type="term" value="P:signal transduction"/>
    <property type="evidence" value="ECO:0007669"/>
    <property type="project" value="UniProtKB-KW"/>
</dbReference>
<keyword evidence="9" id="KW-0807">Transducer</keyword>
<comment type="subcellular location">
    <subcellularLocation>
        <location evidence="1">Cell membrane</location>
        <topology evidence="1">Multi-pass membrane protein</topology>
    </subcellularLocation>
</comment>
<keyword evidence="6" id="KW-1133">Transmembrane helix</keyword>
<accession>A0ABD2WQ23</accession>
<dbReference type="Proteomes" id="UP001627154">
    <property type="component" value="Unassembled WGS sequence"/>
</dbReference>
<sequence>MTMQFLFVGTYPSQRIYNSSSDICNKCYFNGWYKYSVKTRKLLQIMMMKTLNPSCVKIGPTHPLNFETSGKIVRLSFSYIAALMSMMNLN</sequence>
<evidence type="ECO:0000256" key="2">
    <source>
        <dbReference type="ARBA" id="ARBA00022475"/>
    </source>
</evidence>
<dbReference type="PANTHER" id="PTHR21137">
    <property type="entry name" value="ODORANT RECEPTOR"/>
    <property type="match status" value="1"/>
</dbReference>
<keyword evidence="3" id="KW-0716">Sensory transduction</keyword>
<name>A0ABD2WQ23_9HYME</name>
<keyword evidence="4" id="KW-0812">Transmembrane</keyword>
<evidence type="ECO:0000256" key="9">
    <source>
        <dbReference type="ARBA" id="ARBA00023224"/>
    </source>
</evidence>
<evidence type="ECO:0000256" key="3">
    <source>
        <dbReference type="ARBA" id="ARBA00022606"/>
    </source>
</evidence>
<keyword evidence="11" id="KW-1185">Reference proteome</keyword>
<evidence type="ECO:0000313" key="11">
    <source>
        <dbReference type="Proteomes" id="UP001627154"/>
    </source>
</evidence>
<dbReference type="InterPro" id="IPR004117">
    <property type="entry name" value="7tm6_olfct_rcpt"/>
</dbReference>
<dbReference type="PANTHER" id="PTHR21137:SF35">
    <property type="entry name" value="ODORANT RECEPTOR 19A-RELATED"/>
    <property type="match status" value="1"/>
</dbReference>
<evidence type="ECO:0000313" key="10">
    <source>
        <dbReference type="EMBL" id="KAL3395191.1"/>
    </source>
</evidence>
<dbReference type="Pfam" id="PF02949">
    <property type="entry name" value="7tm_6"/>
    <property type="match status" value="1"/>
</dbReference>
<evidence type="ECO:0000256" key="6">
    <source>
        <dbReference type="ARBA" id="ARBA00022989"/>
    </source>
</evidence>
<dbReference type="GO" id="GO:0007608">
    <property type="term" value="P:sensory perception of smell"/>
    <property type="evidence" value="ECO:0007669"/>
    <property type="project" value="UniProtKB-KW"/>
</dbReference>
<keyword evidence="2" id="KW-1003">Cell membrane</keyword>
<dbReference type="EMBL" id="JBJJXI010000085">
    <property type="protein sequence ID" value="KAL3395191.1"/>
    <property type="molecule type" value="Genomic_DNA"/>
</dbReference>
<dbReference type="GO" id="GO:0005886">
    <property type="term" value="C:plasma membrane"/>
    <property type="evidence" value="ECO:0007669"/>
    <property type="project" value="UniProtKB-SubCell"/>
</dbReference>
<protein>
    <submittedName>
        <fullName evidence="10">Uncharacterized protein</fullName>
    </submittedName>
</protein>
<evidence type="ECO:0000256" key="8">
    <source>
        <dbReference type="ARBA" id="ARBA00023170"/>
    </source>
</evidence>
<evidence type="ECO:0000256" key="4">
    <source>
        <dbReference type="ARBA" id="ARBA00022692"/>
    </source>
</evidence>
<evidence type="ECO:0000256" key="1">
    <source>
        <dbReference type="ARBA" id="ARBA00004651"/>
    </source>
</evidence>
<keyword evidence="8" id="KW-0675">Receptor</keyword>
<organism evidence="10 11">
    <name type="scientific">Trichogramma kaykai</name>
    <dbReference type="NCBI Taxonomy" id="54128"/>
    <lineage>
        <taxon>Eukaryota</taxon>
        <taxon>Metazoa</taxon>
        <taxon>Ecdysozoa</taxon>
        <taxon>Arthropoda</taxon>
        <taxon>Hexapoda</taxon>
        <taxon>Insecta</taxon>
        <taxon>Pterygota</taxon>
        <taxon>Neoptera</taxon>
        <taxon>Endopterygota</taxon>
        <taxon>Hymenoptera</taxon>
        <taxon>Apocrita</taxon>
        <taxon>Proctotrupomorpha</taxon>
        <taxon>Chalcidoidea</taxon>
        <taxon>Trichogrammatidae</taxon>
        <taxon>Trichogramma</taxon>
    </lineage>
</organism>
<keyword evidence="7" id="KW-0472">Membrane</keyword>
<comment type="caution">
    <text evidence="10">The sequence shown here is derived from an EMBL/GenBank/DDBJ whole genome shotgun (WGS) entry which is preliminary data.</text>
</comment>
<evidence type="ECO:0000256" key="5">
    <source>
        <dbReference type="ARBA" id="ARBA00022725"/>
    </source>
</evidence>
<keyword evidence="5" id="KW-0552">Olfaction</keyword>